<proteinExistence type="predicted"/>
<evidence type="ECO:0000313" key="1">
    <source>
        <dbReference type="EMBL" id="MCO1334946.1"/>
    </source>
</evidence>
<keyword evidence="2" id="KW-1185">Reference proteome</keyword>
<name>A0A9X2ENG8_9GAMM</name>
<evidence type="ECO:0000313" key="2">
    <source>
        <dbReference type="Proteomes" id="UP001139028"/>
    </source>
</evidence>
<dbReference type="AlphaFoldDB" id="A0A9X2ENG8"/>
<organism evidence="1 2">
    <name type="scientific">Microbulbifer okhotskensis</name>
    <dbReference type="NCBI Taxonomy" id="2926617"/>
    <lineage>
        <taxon>Bacteria</taxon>
        <taxon>Pseudomonadati</taxon>
        <taxon>Pseudomonadota</taxon>
        <taxon>Gammaproteobacteria</taxon>
        <taxon>Cellvibrionales</taxon>
        <taxon>Microbulbiferaceae</taxon>
        <taxon>Microbulbifer</taxon>
    </lineage>
</organism>
<dbReference type="EMBL" id="JALBWM010000044">
    <property type="protein sequence ID" value="MCO1334946.1"/>
    <property type="molecule type" value="Genomic_DNA"/>
</dbReference>
<dbReference type="Proteomes" id="UP001139028">
    <property type="component" value="Unassembled WGS sequence"/>
</dbReference>
<accession>A0A9X2ENG8</accession>
<protein>
    <submittedName>
        <fullName evidence="1">Molybdenum carrier protein</fullName>
    </submittedName>
</protein>
<comment type="caution">
    <text evidence="1">The sequence shown here is derived from an EMBL/GenBank/DDBJ whole genome shotgun (WGS) entry which is preliminary data.</text>
</comment>
<dbReference type="InterPro" id="IPR024755">
    <property type="entry name" value="cpYpsA"/>
</dbReference>
<dbReference type="Gene3D" id="3.40.50.450">
    <property type="match status" value="1"/>
</dbReference>
<sequence>MRYRPEKIISGGQTGADTGGLIAGQRLGIATGGAAPHGYWTEQGDRPEVLKRFGLIEHTSSDLAERTWENIRNSDATIIVTISPPSDGTLFTIQFARHLGSPTWW</sequence>
<gene>
    <name evidence="1" type="ORF">MO867_11410</name>
</gene>
<dbReference type="Pfam" id="PF12694">
    <property type="entry name" value="cpYpsA"/>
    <property type="match status" value="1"/>
</dbReference>
<reference evidence="1" key="1">
    <citation type="journal article" date="2022" name="Arch. Microbiol.">
        <title>Microbulbifer okhotskensis sp. nov., isolated from a deep bottom sediment of the Okhotsk Sea.</title>
        <authorList>
            <person name="Romanenko L."/>
            <person name="Kurilenko V."/>
            <person name="Otstavnykh N."/>
            <person name="Velansky P."/>
            <person name="Isaeva M."/>
            <person name="Mikhailov V."/>
        </authorList>
    </citation>
    <scope>NUCLEOTIDE SEQUENCE</scope>
    <source>
        <strain evidence="1">OS29</strain>
    </source>
</reference>